<dbReference type="GO" id="GO:0005634">
    <property type="term" value="C:nucleus"/>
    <property type="evidence" value="ECO:0007669"/>
    <property type="project" value="UniProtKB-SubCell"/>
</dbReference>
<evidence type="ECO:0000256" key="1">
    <source>
        <dbReference type="ARBA" id="ARBA00004123"/>
    </source>
</evidence>
<comment type="caution">
    <text evidence="12">The sequence shown here is derived from an EMBL/GenBank/DDBJ whole genome shotgun (WGS) entry which is preliminary data.</text>
</comment>
<gene>
    <name evidence="12" type="ORF">LIER_27981</name>
</gene>
<keyword evidence="13" id="KW-1185">Reference proteome</keyword>
<evidence type="ECO:0000256" key="4">
    <source>
        <dbReference type="ARBA" id="ARBA00023125"/>
    </source>
</evidence>
<dbReference type="EMBL" id="BAABME010009156">
    <property type="protein sequence ID" value="GAA0174633.1"/>
    <property type="molecule type" value="Genomic_DNA"/>
</dbReference>
<dbReference type="InterPro" id="IPR046830">
    <property type="entry name" value="Calmod_bind_M"/>
</dbReference>
<dbReference type="Pfam" id="PF20452">
    <property type="entry name" value="Calmod_bind_C"/>
    <property type="match status" value="1"/>
</dbReference>
<feature type="region of interest" description="Disordered" evidence="8">
    <location>
        <begin position="493"/>
        <end position="525"/>
    </location>
</feature>
<dbReference type="GO" id="GO:0080142">
    <property type="term" value="P:regulation of salicylic acid biosynthetic process"/>
    <property type="evidence" value="ECO:0007669"/>
    <property type="project" value="TreeGrafter"/>
</dbReference>
<accession>A0AAV3RI31</accession>
<keyword evidence="3" id="KW-0805">Transcription regulation</keyword>
<dbReference type="GO" id="GO:0003700">
    <property type="term" value="F:DNA-binding transcription factor activity"/>
    <property type="evidence" value="ECO:0007669"/>
    <property type="project" value="TreeGrafter"/>
</dbReference>
<name>A0AAV3RI31_LITER</name>
<evidence type="ECO:0000256" key="2">
    <source>
        <dbReference type="ARBA" id="ARBA00007214"/>
    </source>
</evidence>
<keyword evidence="4" id="KW-0238">DNA-binding</keyword>
<feature type="domain" description="Calmodulin binding protein central" evidence="10">
    <location>
        <begin position="257"/>
        <end position="321"/>
    </location>
</feature>
<evidence type="ECO:0000259" key="9">
    <source>
        <dbReference type="Pfam" id="PF07887"/>
    </source>
</evidence>
<comment type="subcellular location">
    <subcellularLocation>
        <location evidence="1">Nucleus</location>
    </subcellularLocation>
</comment>
<evidence type="ECO:0000259" key="11">
    <source>
        <dbReference type="Pfam" id="PF20452"/>
    </source>
</evidence>
<keyword evidence="5" id="KW-0010">Activator</keyword>
<organism evidence="12 13">
    <name type="scientific">Lithospermum erythrorhizon</name>
    <name type="common">Purple gromwell</name>
    <name type="synonym">Lithospermum officinale var. erythrorhizon</name>
    <dbReference type="NCBI Taxonomy" id="34254"/>
    <lineage>
        <taxon>Eukaryota</taxon>
        <taxon>Viridiplantae</taxon>
        <taxon>Streptophyta</taxon>
        <taxon>Embryophyta</taxon>
        <taxon>Tracheophyta</taxon>
        <taxon>Spermatophyta</taxon>
        <taxon>Magnoliopsida</taxon>
        <taxon>eudicotyledons</taxon>
        <taxon>Gunneridae</taxon>
        <taxon>Pentapetalae</taxon>
        <taxon>asterids</taxon>
        <taxon>lamiids</taxon>
        <taxon>Boraginales</taxon>
        <taxon>Boraginaceae</taxon>
        <taxon>Boraginoideae</taxon>
        <taxon>Lithospermeae</taxon>
        <taxon>Lithospermum</taxon>
    </lineage>
</organism>
<dbReference type="PANTHER" id="PTHR31713:SF41">
    <property type="entry name" value="CALMODULIN-BINDING PROTEIN 60 A-LIKE"/>
    <property type="match status" value="1"/>
</dbReference>
<dbReference type="AlphaFoldDB" id="A0AAV3RI31"/>
<evidence type="ECO:0000256" key="5">
    <source>
        <dbReference type="ARBA" id="ARBA00023159"/>
    </source>
</evidence>
<protein>
    <submittedName>
        <fullName evidence="12">Uncharacterized protein</fullName>
    </submittedName>
</protein>
<evidence type="ECO:0000313" key="13">
    <source>
        <dbReference type="Proteomes" id="UP001454036"/>
    </source>
</evidence>
<evidence type="ECO:0000256" key="6">
    <source>
        <dbReference type="ARBA" id="ARBA00023163"/>
    </source>
</evidence>
<evidence type="ECO:0000256" key="8">
    <source>
        <dbReference type="SAM" id="MobiDB-lite"/>
    </source>
</evidence>
<reference evidence="12 13" key="1">
    <citation type="submission" date="2024-01" db="EMBL/GenBank/DDBJ databases">
        <title>The complete chloroplast genome sequence of Lithospermum erythrorhizon: insights into the phylogenetic relationship among Boraginaceae species and the maternal lineages of purple gromwells.</title>
        <authorList>
            <person name="Okada T."/>
            <person name="Watanabe K."/>
        </authorList>
    </citation>
    <scope>NUCLEOTIDE SEQUENCE [LARGE SCALE GENOMIC DNA]</scope>
</reference>
<dbReference type="InterPro" id="IPR046829">
    <property type="entry name" value="Calmod_bind_C"/>
</dbReference>
<dbReference type="GO" id="GO:0043565">
    <property type="term" value="F:sequence-specific DNA binding"/>
    <property type="evidence" value="ECO:0007669"/>
    <property type="project" value="TreeGrafter"/>
</dbReference>
<feature type="domain" description="Calmodulin binding protein C-terminal" evidence="11">
    <location>
        <begin position="329"/>
        <end position="384"/>
    </location>
</feature>
<dbReference type="GO" id="GO:0005516">
    <property type="term" value="F:calmodulin binding"/>
    <property type="evidence" value="ECO:0007669"/>
    <property type="project" value="InterPro"/>
</dbReference>
<sequence length="525" mass="59569">MSDLPPSTSTFVSEELFESNDELIYVSALKKMMKQMMRHEIEVMMKHRLQMMVIGIFHNDIVPIMEDSIRPILQEKLEETVQKYLVRDQGENEVQTSPRRSLALRFRNEPSITVYTGKEIKAKDGTPIVVEQVDLDSGHVVESGPEAEAKVQIVLLEGVDRYDDNCTSEVFDSKIVGERKGTKFGGNVIIKLEKGIGVVDNIKFARSKTHMPQGVFKLGARTLSTLAGIDIREGKSESFTVKDFRNENNKNSEIPQLSDDVCKLRKVSRNKKIHNNLKEQDVHTVKDFLLQYFKDPERLKCIAGMKNNKDWEDTVRHARTCKLDNNISCYLDSQEHKGVAFNLVDQVLGLVSWSYYIPVDKLSDSNKAEAHRLALYALENGKDLLRFDDEASLVSYLSSSFDSLNPVVPDSPENQQIQNIEPEVDLSFPSATLVINCGRGSPITIHCNEVVNSIEIDDQPSGSQCSFSQPDPENWIHGFDDYLREKFPNCRFQGHDLEGNSEQRGSNKKAQEDKPWVANWVNPSR</sequence>
<dbReference type="Pfam" id="PF07887">
    <property type="entry name" value="Calmodulin_bind"/>
    <property type="match status" value="1"/>
</dbReference>
<feature type="domain" description="Calmodulin binding protein-like N-terminal" evidence="9">
    <location>
        <begin position="103"/>
        <end position="243"/>
    </location>
</feature>
<dbReference type="Pfam" id="PF20451">
    <property type="entry name" value="Calmod_bind_M"/>
    <property type="match status" value="1"/>
</dbReference>
<dbReference type="PANTHER" id="PTHR31713">
    <property type="entry name" value="OS02G0177800 PROTEIN"/>
    <property type="match status" value="1"/>
</dbReference>
<evidence type="ECO:0000256" key="3">
    <source>
        <dbReference type="ARBA" id="ARBA00023015"/>
    </source>
</evidence>
<dbReference type="InterPro" id="IPR012416">
    <property type="entry name" value="CBP60"/>
</dbReference>
<evidence type="ECO:0000259" key="10">
    <source>
        <dbReference type="Pfam" id="PF20451"/>
    </source>
</evidence>
<evidence type="ECO:0000313" key="12">
    <source>
        <dbReference type="EMBL" id="GAA0174633.1"/>
    </source>
</evidence>
<comment type="similarity">
    <text evidence="2">Belongs to the plant ACBP60 protein family.</text>
</comment>
<keyword evidence="6" id="KW-0804">Transcription</keyword>
<dbReference type="Proteomes" id="UP001454036">
    <property type="component" value="Unassembled WGS sequence"/>
</dbReference>
<proteinExistence type="inferred from homology"/>
<keyword evidence="7" id="KW-0539">Nucleus</keyword>
<dbReference type="InterPro" id="IPR046831">
    <property type="entry name" value="Calmodulin_bind_N"/>
</dbReference>
<evidence type="ECO:0000256" key="7">
    <source>
        <dbReference type="ARBA" id="ARBA00023242"/>
    </source>
</evidence>